<evidence type="ECO:0000313" key="18">
    <source>
        <dbReference type="Proteomes" id="UP000199409"/>
    </source>
</evidence>
<dbReference type="STRING" id="37625.SAMN05660420_01258"/>
<dbReference type="Gene3D" id="2.40.50.100">
    <property type="match status" value="1"/>
</dbReference>
<keyword evidence="3 8" id="KW-0436">Ligase</keyword>
<evidence type="ECO:0000313" key="17">
    <source>
        <dbReference type="EMBL" id="SEA11431.1"/>
    </source>
</evidence>
<dbReference type="RefSeq" id="WP_092345839.1">
    <property type="nucleotide sequence ID" value="NZ_FNQN01000003.1"/>
</dbReference>
<feature type="binding site" evidence="10">
    <location>
        <position position="619"/>
    </location>
    <ligand>
        <name>substrate</name>
    </ligand>
</feature>
<feature type="modified residue" description="N6-biotinyllysine" evidence="12">
    <location>
        <position position="1116"/>
    </location>
</feature>
<dbReference type="Gene3D" id="3.20.20.70">
    <property type="entry name" value="Aldolase class I"/>
    <property type="match status" value="1"/>
</dbReference>
<dbReference type="InterPro" id="IPR000891">
    <property type="entry name" value="PYR_CT"/>
</dbReference>
<keyword evidence="6 8" id="KW-0067">ATP-binding</keyword>
<evidence type="ECO:0000256" key="10">
    <source>
        <dbReference type="PIRSR" id="PIRSR001594-2"/>
    </source>
</evidence>
<keyword evidence="18" id="KW-1185">Reference proteome</keyword>
<protein>
    <recommendedName>
        <fullName evidence="2 8">Pyruvate carboxylase</fullName>
        <ecNumber evidence="2 8">6.4.1.1</ecNumber>
    </recommendedName>
</protein>
<dbReference type="SUPFAM" id="SSF51569">
    <property type="entry name" value="Aldolase"/>
    <property type="match status" value="1"/>
</dbReference>
<feature type="domain" description="Biotin carboxylation" evidence="15">
    <location>
        <begin position="5"/>
        <end position="458"/>
    </location>
</feature>
<dbReference type="PANTHER" id="PTHR43778">
    <property type="entry name" value="PYRUVATE CARBOXYLASE"/>
    <property type="match status" value="1"/>
</dbReference>
<evidence type="ECO:0000256" key="12">
    <source>
        <dbReference type="PIRSR" id="PIRSR001594-4"/>
    </source>
</evidence>
<feature type="binding site" evidence="11">
    <location>
        <position position="547"/>
    </location>
    <ligand>
        <name>Mn(2+)</name>
        <dbReference type="ChEBI" id="CHEBI:29035"/>
    </ligand>
</feature>
<dbReference type="PROSITE" id="PS50979">
    <property type="entry name" value="BC"/>
    <property type="match status" value="1"/>
</dbReference>
<feature type="binding site" evidence="11">
    <location>
        <position position="747"/>
    </location>
    <ligand>
        <name>Mn(2+)</name>
        <dbReference type="ChEBI" id="CHEBI:29035"/>
    </ligand>
</feature>
<keyword evidence="5 8" id="KW-0547">Nucleotide-binding</keyword>
<feature type="domain" description="Pyruvate carboxyltransferase" evidence="16">
    <location>
        <begin position="538"/>
        <end position="806"/>
    </location>
</feature>
<dbReference type="FunFam" id="3.40.50.20:FF:000010">
    <property type="entry name" value="Propionyl-CoA carboxylase subunit alpha"/>
    <property type="match status" value="1"/>
</dbReference>
<dbReference type="Pfam" id="PF02785">
    <property type="entry name" value="Biotin_carb_C"/>
    <property type="match status" value="1"/>
</dbReference>
<dbReference type="InterPro" id="IPR011764">
    <property type="entry name" value="Biotin_carboxylation_dom"/>
</dbReference>
<accession>A0A1H3YJQ9</accession>
<dbReference type="InterPro" id="IPR005479">
    <property type="entry name" value="CPAse_ATP-bd"/>
</dbReference>
<dbReference type="InterPro" id="IPR016185">
    <property type="entry name" value="PreATP-grasp_dom_sf"/>
</dbReference>
<dbReference type="InterPro" id="IPR005481">
    <property type="entry name" value="BC-like_N"/>
</dbReference>
<dbReference type="Pfam" id="PF00289">
    <property type="entry name" value="Biotin_carb_N"/>
    <property type="match status" value="1"/>
</dbReference>
<evidence type="ECO:0000259" key="13">
    <source>
        <dbReference type="PROSITE" id="PS50968"/>
    </source>
</evidence>
<evidence type="ECO:0000259" key="15">
    <source>
        <dbReference type="PROSITE" id="PS50979"/>
    </source>
</evidence>
<evidence type="ECO:0000256" key="1">
    <source>
        <dbReference type="ARBA" id="ARBA00001953"/>
    </source>
</evidence>
<feature type="domain" description="Lipoyl-binding" evidence="13">
    <location>
        <begin position="1072"/>
        <end position="1150"/>
    </location>
</feature>
<evidence type="ECO:0000256" key="11">
    <source>
        <dbReference type="PIRSR" id="PIRSR001594-3"/>
    </source>
</evidence>
<evidence type="ECO:0000256" key="6">
    <source>
        <dbReference type="ARBA" id="ARBA00022840"/>
    </source>
</evidence>
<feature type="binding site" evidence="10">
    <location>
        <position position="121"/>
    </location>
    <ligand>
        <name>ATP</name>
        <dbReference type="ChEBI" id="CHEBI:30616"/>
    </ligand>
</feature>
<feature type="active site" evidence="9">
    <location>
        <position position="297"/>
    </location>
</feature>
<comment type="function">
    <text evidence="8">Catalyzes a 2-step reaction, involving the ATP-dependent carboxylation of the covalently attached biotin in the first step and the transfer of the carboxyl group to pyruvate in the second.</text>
</comment>
<dbReference type="EC" id="6.4.1.1" evidence="2 8"/>
<dbReference type="CDD" id="cd07937">
    <property type="entry name" value="DRE_TIM_PC_TC_5S"/>
    <property type="match status" value="1"/>
</dbReference>
<evidence type="ECO:0000256" key="8">
    <source>
        <dbReference type="PIRNR" id="PIRNR001594"/>
    </source>
</evidence>
<name>A0A1H3YJQ9_9BACT</name>
<dbReference type="SUPFAM" id="SSF51230">
    <property type="entry name" value="Single hybrid motif"/>
    <property type="match status" value="1"/>
</dbReference>
<dbReference type="PROSITE" id="PS50975">
    <property type="entry name" value="ATP_GRASP"/>
    <property type="match status" value="1"/>
</dbReference>
<dbReference type="GO" id="GO:0006094">
    <property type="term" value="P:gluconeogenesis"/>
    <property type="evidence" value="ECO:0007669"/>
    <property type="project" value="InterPro"/>
</dbReference>
<feature type="modified residue" description="N6-carboxylysine" evidence="12">
    <location>
        <position position="716"/>
    </location>
</feature>
<proteinExistence type="predicted"/>
<comment type="cofactor">
    <cofactor evidence="1 8">
        <name>biotin</name>
        <dbReference type="ChEBI" id="CHEBI:57586"/>
    </cofactor>
</comment>
<dbReference type="FunFam" id="3.30.470.20:FF:000012">
    <property type="entry name" value="Pyruvate carboxylase"/>
    <property type="match status" value="1"/>
</dbReference>
<dbReference type="Pfam" id="PF00364">
    <property type="entry name" value="Biotin_lipoyl"/>
    <property type="match status" value="1"/>
</dbReference>
<feature type="domain" description="ATP-grasp" evidence="14">
    <location>
        <begin position="125"/>
        <end position="322"/>
    </location>
</feature>
<evidence type="ECO:0000256" key="3">
    <source>
        <dbReference type="ARBA" id="ARBA00022598"/>
    </source>
</evidence>
<gene>
    <name evidence="17" type="ORF">SAMN05660420_01258</name>
</gene>
<feature type="binding site" evidence="10">
    <location>
        <position position="240"/>
    </location>
    <ligand>
        <name>ATP</name>
        <dbReference type="ChEBI" id="CHEBI:30616"/>
    </ligand>
</feature>
<dbReference type="Gene3D" id="3.10.600.10">
    <property type="entry name" value="pyruvate carboxylase f1077a mutant domain"/>
    <property type="match status" value="1"/>
</dbReference>
<feature type="binding site" evidence="11">
    <location>
        <position position="745"/>
    </location>
    <ligand>
        <name>Mn(2+)</name>
        <dbReference type="ChEBI" id="CHEBI:29035"/>
    </ligand>
</feature>
<dbReference type="PANTHER" id="PTHR43778:SF2">
    <property type="entry name" value="PYRUVATE CARBOXYLASE, MITOCHONDRIAL"/>
    <property type="match status" value="1"/>
</dbReference>
<dbReference type="InterPro" id="IPR005482">
    <property type="entry name" value="Biotin_COase_C"/>
</dbReference>
<keyword evidence="17" id="KW-0670">Pyruvate</keyword>
<dbReference type="FunFam" id="3.20.20.70:FF:000033">
    <property type="entry name" value="Pyruvate carboxylase"/>
    <property type="match status" value="1"/>
</dbReference>
<dbReference type="InterPro" id="IPR005930">
    <property type="entry name" value="Pyruv_COase"/>
</dbReference>
<evidence type="ECO:0000259" key="14">
    <source>
        <dbReference type="PROSITE" id="PS50975"/>
    </source>
</evidence>
<feature type="binding site" description="via carbamate group" evidence="11">
    <location>
        <position position="716"/>
    </location>
    <ligand>
        <name>Mn(2+)</name>
        <dbReference type="ChEBI" id="CHEBI:29035"/>
    </ligand>
</feature>
<dbReference type="NCBIfam" id="NF006761">
    <property type="entry name" value="PRK09282.1"/>
    <property type="match status" value="1"/>
</dbReference>
<dbReference type="InterPro" id="IPR013785">
    <property type="entry name" value="Aldolase_TIM"/>
</dbReference>
<dbReference type="InterPro" id="IPR011054">
    <property type="entry name" value="Rudment_hybrid_motif"/>
</dbReference>
<dbReference type="SUPFAM" id="SSF89000">
    <property type="entry name" value="post-HMGL domain-like"/>
    <property type="match status" value="1"/>
</dbReference>
<dbReference type="SMART" id="SM00878">
    <property type="entry name" value="Biotin_carb_C"/>
    <property type="match status" value="1"/>
</dbReference>
<organism evidence="17 18">
    <name type="scientific">Desulfuromusa kysingii</name>
    <dbReference type="NCBI Taxonomy" id="37625"/>
    <lineage>
        <taxon>Bacteria</taxon>
        <taxon>Pseudomonadati</taxon>
        <taxon>Thermodesulfobacteriota</taxon>
        <taxon>Desulfuromonadia</taxon>
        <taxon>Desulfuromonadales</taxon>
        <taxon>Geopsychrobacteraceae</taxon>
        <taxon>Desulfuromusa</taxon>
    </lineage>
</organism>
<dbReference type="EMBL" id="FNQN01000003">
    <property type="protein sequence ID" value="SEA11431.1"/>
    <property type="molecule type" value="Genomic_DNA"/>
</dbReference>
<dbReference type="CDD" id="cd06850">
    <property type="entry name" value="biotinyl_domain"/>
    <property type="match status" value="1"/>
</dbReference>
<evidence type="ECO:0000256" key="9">
    <source>
        <dbReference type="PIRSR" id="PIRSR001594-1"/>
    </source>
</evidence>
<dbReference type="FunFam" id="3.30.1490.20:FF:000018">
    <property type="entry name" value="Biotin carboxylase"/>
    <property type="match status" value="1"/>
</dbReference>
<dbReference type="PIRSF" id="PIRSF001594">
    <property type="entry name" value="Pyruv_carbox"/>
    <property type="match status" value="1"/>
</dbReference>
<dbReference type="NCBIfam" id="NF009554">
    <property type="entry name" value="PRK12999.1"/>
    <property type="match status" value="1"/>
</dbReference>
<dbReference type="AlphaFoldDB" id="A0A1H3YJQ9"/>
<dbReference type="InterPro" id="IPR000089">
    <property type="entry name" value="Biotin_lipoyl"/>
</dbReference>
<dbReference type="NCBIfam" id="TIGR01235">
    <property type="entry name" value="pyruv_carbox"/>
    <property type="match status" value="1"/>
</dbReference>
<dbReference type="InterPro" id="IPR011761">
    <property type="entry name" value="ATP-grasp"/>
</dbReference>
<dbReference type="FunFam" id="2.40.50.100:FF:000003">
    <property type="entry name" value="Acetyl-CoA carboxylase biotin carboxyl carrier protein"/>
    <property type="match status" value="1"/>
</dbReference>
<dbReference type="GO" id="GO:0005524">
    <property type="term" value="F:ATP binding"/>
    <property type="evidence" value="ECO:0007669"/>
    <property type="project" value="UniProtKB-UniRule"/>
</dbReference>
<dbReference type="PROSITE" id="PS50991">
    <property type="entry name" value="PYR_CT"/>
    <property type="match status" value="1"/>
</dbReference>
<dbReference type="InterPro" id="IPR003379">
    <property type="entry name" value="Carboxylase_cons_dom"/>
</dbReference>
<dbReference type="GO" id="GO:0046872">
    <property type="term" value="F:metal ion binding"/>
    <property type="evidence" value="ECO:0007669"/>
    <property type="project" value="UniProtKB-KW"/>
</dbReference>
<sequence length="1150" mass="127769">MAITKFKKIMAANRGEIAIRIFRACTELGISTVAIYSNEDRLSLHRYKADEAYLIGQGKGPIDAYLGIDEIIDLARKKDVDAIHPGYGFLSENPEFSLACERAGIAFIGPPPEIQQRLGNKVSGRQVAVEAGVPIVPGTDSPVETEEEALIFAKSCGYPIIVKASSGGGGRGMRVAQNQKELLEGLKSAASEAQAAFGDATIFLEKYIESPKHIEVQILGDKHGHLVHFYERDCSIQRRHQKVIEIAPSLDLTQKMRTEVCGYALKIAKTVGYVNAGTIEFLLDKERNFYFIEVNPRIQVEHTVTELVTMRNLVQVQIRVAEGYRLADPEIGIKNQKDIELRGFAIQSRITTEDPNNNFAPDFGTIKAYRTAAGFGVRLDAAAGYAGAHISPHYDSLLVKISTWGLTFLEAAKIMHRALQEFRIRGVKTNIGFLEKVMTYPVFLEGNCDTSFLDNHPKLFELRIKKDRANKILNFIGHTSVNGYPGISASKALKFSSLREPVVPVIPYGQQHPRGTRDLLREKGPQGLAEWARTNKQLLVTDTTMRDAHQSLVATRFRTFDLDRIAEATAHLGGSLFSLEMWGGATFDVSLRFLREDPWERLDRLRAKIPNILFQMLLRGSNAVGYTNYPDNVVQEFVSKAAESGIDLFRVFDSLNWTKGMQVAMEAVRKSGAVCEAAICYTGDILDPKRDKYPLEYYVNMAKELEKMGAHILAIKDMAGLIKPFAAEKLIKTLKNEIGLPIHLHTHDTSSNGGSTLLMATKAGCDIVDVSLSSISGLTAQPNMNALLATLEGSIWDPQMDKAGLQQLANYWETCRSYYAPFESELRSGTAQVYEHEIPGGQYSNYKPQVEGLGLGDRWEECKGMYRKVNDMFGDLVKVTPSSKIVGDMAVFMVQNHLQPEDIYSRGEELIFPQGVVDFFKGMIGQPYGGFPEKLQKIILKGEPPLTHRPGELLEPVDFSLKKESLELKLGHQVSERDVLSAVLYPGVFEEFDRFRQEYSDVSVLPTPVFFYGLDIGNEVTIDIEAGKTLIVKLNAIGRVREDGTRNVYFELNGEPRSTTIKDLGARVDETSHVLADPDNSKEIGAPMPGKIFKLLVNVGDQVEVGDVLLVTEAMKMETNIKARKNGVIQEIIFAEGDHVGQGDLLLIFE</sequence>
<dbReference type="GO" id="GO:0005737">
    <property type="term" value="C:cytoplasm"/>
    <property type="evidence" value="ECO:0007669"/>
    <property type="project" value="TreeGrafter"/>
</dbReference>
<dbReference type="Proteomes" id="UP000199409">
    <property type="component" value="Unassembled WGS sequence"/>
</dbReference>
<evidence type="ECO:0000259" key="16">
    <source>
        <dbReference type="PROSITE" id="PS50991"/>
    </source>
</evidence>
<dbReference type="InterPro" id="IPR055268">
    <property type="entry name" value="PCB-like"/>
</dbReference>
<dbReference type="Pfam" id="PF02436">
    <property type="entry name" value="PYC_OADA"/>
    <property type="match status" value="1"/>
</dbReference>
<feature type="binding site" evidence="10">
    <location>
        <position position="205"/>
    </location>
    <ligand>
        <name>ATP</name>
        <dbReference type="ChEBI" id="CHEBI:30616"/>
    </ligand>
</feature>
<dbReference type="Gene3D" id="3.30.470.20">
    <property type="entry name" value="ATP-grasp fold, B domain"/>
    <property type="match status" value="1"/>
</dbReference>
<dbReference type="InterPro" id="IPR011053">
    <property type="entry name" value="Single_hybrid_motif"/>
</dbReference>
<evidence type="ECO:0000256" key="5">
    <source>
        <dbReference type="ARBA" id="ARBA00022741"/>
    </source>
</evidence>
<dbReference type="GO" id="GO:0004736">
    <property type="term" value="F:pyruvate carboxylase activity"/>
    <property type="evidence" value="ECO:0007669"/>
    <property type="project" value="UniProtKB-EC"/>
</dbReference>
<dbReference type="OrthoDB" id="9769961at2"/>
<dbReference type="PROSITE" id="PS00866">
    <property type="entry name" value="CPSASE_1"/>
    <property type="match status" value="1"/>
</dbReference>
<dbReference type="PROSITE" id="PS00867">
    <property type="entry name" value="CPSASE_2"/>
    <property type="match status" value="1"/>
</dbReference>
<keyword evidence="4 11" id="KW-0479">Metal-binding</keyword>
<keyword evidence="7 8" id="KW-0092">Biotin</keyword>
<dbReference type="SUPFAM" id="SSF56059">
    <property type="entry name" value="Glutathione synthetase ATP-binding domain-like"/>
    <property type="match status" value="1"/>
</dbReference>
<dbReference type="Pfam" id="PF00682">
    <property type="entry name" value="HMGL-like"/>
    <property type="match status" value="1"/>
</dbReference>
<evidence type="ECO:0000256" key="4">
    <source>
        <dbReference type="ARBA" id="ARBA00022723"/>
    </source>
</evidence>
<evidence type="ECO:0000256" key="2">
    <source>
        <dbReference type="ARBA" id="ARBA00013057"/>
    </source>
</evidence>
<dbReference type="SUPFAM" id="SSF51246">
    <property type="entry name" value="Rudiment single hybrid motif"/>
    <property type="match status" value="1"/>
</dbReference>
<evidence type="ECO:0000256" key="7">
    <source>
        <dbReference type="ARBA" id="ARBA00023267"/>
    </source>
</evidence>
<reference evidence="17 18" key="1">
    <citation type="submission" date="2016-10" db="EMBL/GenBank/DDBJ databases">
        <authorList>
            <person name="de Groot N.N."/>
        </authorList>
    </citation>
    <scope>NUCLEOTIDE SEQUENCE [LARGE SCALE GENOMIC DNA]</scope>
    <source>
        <strain evidence="17 18">DSM 7343</strain>
    </source>
</reference>
<dbReference type="SUPFAM" id="SSF52440">
    <property type="entry name" value="PreATP-grasp domain"/>
    <property type="match status" value="1"/>
</dbReference>
<dbReference type="PROSITE" id="PS50968">
    <property type="entry name" value="BIOTINYL_LIPOYL"/>
    <property type="match status" value="1"/>
</dbReference>
<feature type="binding site" evidence="10">
    <location>
        <position position="880"/>
    </location>
    <ligand>
        <name>substrate</name>
    </ligand>
</feature>
<dbReference type="Pfam" id="PF02786">
    <property type="entry name" value="CPSase_L_D2"/>
    <property type="match status" value="1"/>
</dbReference>
<comment type="catalytic activity">
    <reaction evidence="8">
        <text>hydrogencarbonate + pyruvate + ATP = oxaloacetate + ADP + phosphate + H(+)</text>
        <dbReference type="Rhea" id="RHEA:20844"/>
        <dbReference type="ChEBI" id="CHEBI:15361"/>
        <dbReference type="ChEBI" id="CHEBI:15378"/>
        <dbReference type="ChEBI" id="CHEBI:16452"/>
        <dbReference type="ChEBI" id="CHEBI:17544"/>
        <dbReference type="ChEBI" id="CHEBI:30616"/>
        <dbReference type="ChEBI" id="CHEBI:43474"/>
        <dbReference type="ChEBI" id="CHEBI:456216"/>
        <dbReference type="EC" id="6.4.1.1"/>
    </reaction>
</comment>